<dbReference type="STRING" id="1407499.HHUB_2216"/>
<dbReference type="PROSITE" id="PS51257">
    <property type="entry name" value="PROKAR_LIPOPROTEIN"/>
    <property type="match status" value="1"/>
</dbReference>
<keyword evidence="4" id="KW-1185">Reference proteome</keyword>
<feature type="region of interest" description="Disordered" evidence="1">
    <location>
        <begin position="27"/>
        <end position="52"/>
    </location>
</feature>
<dbReference type="Gene3D" id="3.60.15.10">
    <property type="entry name" value="Ribonuclease Z/Hydroxyacylglutathione hydrolase-like"/>
    <property type="match status" value="1"/>
</dbReference>
<feature type="domain" description="LTD" evidence="2">
    <location>
        <begin position="362"/>
        <end position="487"/>
    </location>
</feature>
<dbReference type="Proteomes" id="UP000066737">
    <property type="component" value="Chromosome I"/>
</dbReference>
<dbReference type="InterPro" id="IPR036866">
    <property type="entry name" value="RibonucZ/Hydroxyglut_hydro"/>
</dbReference>
<dbReference type="Gene3D" id="2.60.40.1260">
    <property type="entry name" value="Lamin Tail domain"/>
    <property type="match status" value="1"/>
</dbReference>
<protein>
    <submittedName>
        <fullName evidence="3">Beta-lactamase domain protein</fullName>
    </submittedName>
</protein>
<dbReference type="PROSITE" id="PS51841">
    <property type="entry name" value="LTD"/>
    <property type="match status" value="1"/>
</dbReference>
<accession>A0A0U5GZZ2</accession>
<dbReference type="PANTHER" id="PTHR30619:SF1">
    <property type="entry name" value="RECOMBINATION PROTEIN 2"/>
    <property type="match status" value="1"/>
</dbReference>
<dbReference type="GeneID" id="26658866"/>
<feature type="region of interest" description="Disordered" evidence="1">
    <location>
        <begin position="345"/>
        <end position="375"/>
    </location>
</feature>
<dbReference type="InterPro" id="IPR036415">
    <property type="entry name" value="Lamin_tail_dom_sf"/>
</dbReference>
<feature type="compositionally biased region" description="Low complexity" evidence="1">
    <location>
        <begin position="347"/>
        <end position="375"/>
    </location>
</feature>
<evidence type="ECO:0000313" key="3">
    <source>
        <dbReference type="EMBL" id="CQH55307.1"/>
    </source>
</evidence>
<evidence type="ECO:0000259" key="2">
    <source>
        <dbReference type="PROSITE" id="PS51841"/>
    </source>
</evidence>
<dbReference type="KEGG" id="hhb:Hhub_2216"/>
<dbReference type="InterPro" id="IPR035681">
    <property type="entry name" value="ComA-like_MBL"/>
</dbReference>
<dbReference type="PANTHER" id="PTHR30619">
    <property type="entry name" value="DNA INTERNALIZATION/COMPETENCE PROTEIN COMEC/REC2"/>
    <property type="match status" value="1"/>
</dbReference>
<dbReference type="SMART" id="SM00849">
    <property type="entry name" value="Lactamase_B"/>
    <property type="match status" value="1"/>
</dbReference>
<dbReference type="SUPFAM" id="SSF74853">
    <property type="entry name" value="Lamin A/C globular tail domain"/>
    <property type="match status" value="1"/>
</dbReference>
<dbReference type="InterPro" id="IPR001279">
    <property type="entry name" value="Metallo-B-lactamas"/>
</dbReference>
<dbReference type="OrthoDB" id="3327at2157"/>
<dbReference type="SUPFAM" id="SSF56281">
    <property type="entry name" value="Metallo-hydrolase/oxidoreductase"/>
    <property type="match status" value="1"/>
</dbReference>
<dbReference type="Pfam" id="PF00753">
    <property type="entry name" value="Lactamase_B"/>
    <property type="match status" value="1"/>
</dbReference>
<dbReference type="InterPro" id="IPR052159">
    <property type="entry name" value="Competence_DNA_uptake"/>
</dbReference>
<dbReference type="EMBL" id="LN831302">
    <property type="protein sequence ID" value="CQH55307.1"/>
    <property type="molecule type" value="Genomic_DNA"/>
</dbReference>
<reference evidence="4" key="1">
    <citation type="journal article" date="2016" name="Environ. Microbiol.">
        <title>The complete genome of a viable archaeum isolated from 123-million-year-old rock salt.</title>
        <authorList>
            <person name="Jaakkola S.T."/>
            <person name="Pfeiffer F."/>
            <person name="Ravantti J.J."/>
            <person name="Guo Q."/>
            <person name="Liu Y."/>
            <person name="Chen X."/>
            <person name="Ma H."/>
            <person name="Yang C."/>
            <person name="Oksanen H.M."/>
            <person name="Bamford D.H."/>
        </authorList>
    </citation>
    <scope>NUCLEOTIDE SEQUENCE</scope>
    <source>
        <strain evidence="4">JI20-1</strain>
    </source>
</reference>
<dbReference type="RefSeq" id="WP_059056632.1">
    <property type="nucleotide sequence ID" value="NZ_LN831302.1"/>
</dbReference>
<sequence>MTRRRTLGVLAVAVLVLLAGCSGAVSDGPTATDQQTSATTEATNTTTTTTETPNGTLSVHFINVGQGSSILVVGPENETILIDTGDWTDDGEIVLNYLQRQGVERLDYLVTSHADADHIGGHEAVINYFETQGEGVGAAYDPGIASSSQTYQEYLDAVDGHDVPLFQTRASDEIPLANASVDVLAPPQDRLADGDRNENSVVLRMAFGQSTFLLPGDGEAASERYLTEAYGAGLNATVLSAGHHGSQSSSSAQFLDVTDPRVAVISSAYDSQYGHPHEDVLQRFADRSIRTYWTATHGNVVLTSNGSAVTVATQRDAPTAPLELRDGDSLNPGTSDDVEVRTVVPASGTGLPPDGGTTTEPTTSTTTAESTTTKTGDAGSLAVVGVHADATGSDRENLNDEYVVFENTGSETLDLEGWTVSDAADHAYVFPSDVTLDPGEQVTLHTGSGDDSASDLYWGSGSPVWNNAGDTIIVETNTGTVVVEETY</sequence>
<evidence type="ECO:0000256" key="1">
    <source>
        <dbReference type="SAM" id="MobiDB-lite"/>
    </source>
</evidence>
<evidence type="ECO:0000313" key="4">
    <source>
        <dbReference type="Proteomes" id="UP000066737"/>
    </source>
</evidence>
<name>A0A0U5GZZ2_9EURY</name>
<dbReference type="InterPro" id="IPR001322">
    <property type="entry name" value="Lamin_tail_dom"/>
</dbReference>
<dbReference type="Pfam" id="PF00932">
    <property type="entry name" value="LTD"/>
    <property type="match status" value="1"/>
</dbReference>
<gene>
    <name evidence="3" type="ORF">HHUB_2216</name>
</gene>
<proteinExistence type="predicted"/>
<dbReference type="AlphaFoldDB" id="A0A0U5GZZ2"/>
<dbReference type="CDD" id="cd07731">
    <property type="entry name" value="ComA-like_MBL-fold"/>
    <property type="match status" value="1"/>
</dbReference>
<feature type="compositionally biased region" description="Low complexity" evidence="1">
    <location>
        <begin position="36"/>
        <end position="52"/>
    </location>
</feature>
<organism evidence="3 4">
    <name type="scientific">Halobacterium hubeiense</name>
    <dbReference type="NCBI Taxonomy" id="1407499"/>
    <lineage>
        <taxon>Archaea</taxon>
        <taxon>Methanobacteriati</taxon>
        <taxon>Methanobacteriota</taxon>
        <taxon>Stenosarchaea group</taxon>
        <taxon>Halobacteria</taxon>
        <taxon>Halobacteriales</taxon>
        <taxon>Halobacteriaceae</taxon>
        <taxon>Halobacterium</taxon>
    </lineage>
</organism>